<evidence type="ECO:0000256" key="1">
    <source>
        <dbReference type="SAM" id="Phobius"/>
    </source>
</evidence>
<dbReference type="AlphaFoldDB" id="A0A7E4ZB75"/>
<dbReference type="WBParaSite" id="EgrG_000401700">
    <property type="protein sequence ID" value="EgrG_000401700"/>
    <property type="gene ID" value="EgrG_000401700"/>
</dbReference>
<reference evidence="3" key="2">
    <citation type="submission" date="2020-10" db="UniProtKB">
        <authorList>
            <consortium name="WormBaseParasite"/>
        </authorList>
    </citation>
    <scope>IDENTIFICATION</scope>
</reference>
<keyword evidence="1" id="KW-0472">Membrane</keyword>
<dbReference type="Proteomes" id="UP000492820">
    <property type="component" value="Unassembled WGS sequence"/>
</dbReference>
<organism evidence="2 3">
    <name type="scientific">Echinococcus granulosus</name>
    <name type="common">Hydatid tapeworm</name>
    <dbReference type="NCBI Taxonomy" id="6210"/>
    <lineage>
        <taxon>Eukaryota</taxon>
        <taxon>Metazoa</taxon>
        <taxon>Spiralia</taxon>
        <taxon>Lophotrochozoa</taxon>
        <taxon>Platyhelminthes</taxon>
        <taxon>Cestoda</taxon>
        <taxon>Eucestoda</taxon>
        <taxon>Cyclophyllidea</taxon>
        <taxon>Taeniidae</taxon>
        <taxon>Echinococcus</taxon>
        <taxon>Echinococcus granulosus group</taxon>
    </lineage>
</organism>
<feature type="transmembrane region" description="Helical" evidence="1">
    <location>
        <begin position="23"/>
        <end position="43"/>
    </location>
</feature>
<reference evidence="2" key="1">
    <citation type="journal article" date="2013" name="Nature">
        <title>The genomes of four tapeworm species reveal adaptations to parasitism.</title>
        <authorList>
            <person name="Tsai I.J."/>
            <person name="Zarowiecki M."/>
            <person name="Holroyd N."/>
            <person name="Garciarrubio A."/>
            <person name="Sanchez-Flores A."/>
            <person name="Brooks K.L."/>
            <person name="Tracey A."/>
            <person name="Bobes R.J."/>
            <person name="Fragoso G."/>
            <person name="Sciutto E."/>
            <person name="Aslett M."/>
            <person name="Beasley H."/>
            <person name="Bennett H.M."/>
            <person name="Cai J."/>
            <person name="Camicia F."/>
            <person name="Clark R."/>
            <person name="Cucher M."/>
            <person name="De Silva N."/>
            <person name="Day T.A."/>
            <person name="Deplazes P."/>
            <person name="Estrada K."/>
            <person name="Fernandez C."/>
            <person name="Holland P.W."/>
            <person name="Hou J."/>
            <person name="Hu S."/>
            <person name="Huckvale T."/>
            <person name="Hung S.S."/>
            <person name="Kamenetzky L."/>
            <person name="Keane J.A."/>
            <person name="Kiss F."/>
            <person name="Koziol U."/>
            <person name="Lambert O."/>
            <person name="Liu K."/>
            <person name="Luo X."/>
            <person name="Luo Y."/>
            <person name="Macchiaroli N."/>
            <person name="Nichol S."/>
            <person name="Paps J."/>
            <person name="Parkinson J."/>
            <person name="Pouchkina-Stantcheva N."/>
            <person name="Riddiford N."/>
            <person name="Rosenzvit M."/>
            <person name="Salinas G."/>
            <person name="Wasmuth J.D."/>
            <person name="Zamanian M."/>
            <person name="Zheng Y."/>
            <person name="Cai X."/>
            <person name="Soberon X."/>
            <person name="Olson P.D."/>
            <person name="Laclette J.P."/>
            <person name="Brehm K."/>
            <person name="Berriman M."/>
            <person name="Garciarrubio A."/>
            <person name="Bobes R.J."/>
            <person name="Fragoso G."/>
            <person name="Sanchez-Flores A."/>
            <person name="Estrada K."/>
            <person name="Cevallos M.A."/>
            <person name="Morett E."/>
            <person name="Gonzalez V."/>
            <person name="Portillo T."/>
            <person name="Ochoa-Leyva A."/>
            <person name="Jose M.V."/>
            <person name="Sciutto E."/>
            <person name="Landa A."/>
            <person name="Jimenez L."/>
            <person name="Valdes V."/>
            <person name="Carrero J.C."/>
            <person name="Larralde C."/>
            <person name="Morales-Montor J."/>
            <person name="Limon-Lason J."/>
            <person name="Soberon X."/>
            <person name="Laclette J.P."/>
        </authorList>
    </citation>
    <scope>NUCLEOTIDE SEQUENCE [LARGE SCALE GENOMIC DNA]</scope>
</reference>
<name>A0A7E4ZB75_ECHGR</name>
<protein>
    <submittedName>
        <fullName evidence="3">NADH dehydrogenase subunit 5</fullName>
    </submittedName>
</protein>
<keyword evidence="1" id="KW-1133">Transmembrane helix</keyword>
<evidence type="ECO:0000313" key="3">
    <source>
        <dbReference type="WBParaSite" id="EgrG_000401700"/>
    </source>
</evidence>
<proteinExistence type="predicted"/>
<accession>A0A7E4ZB75</accession>
<sequence>LLLFSPSGDWDILERDFVSHIDVIMPLIIYFSYTLLSLQLVVVH</sequence>
<evidence type="ECO:0000313" key="2">
    <source>
        <dbReference type="Proteomes" id="UP000492820"/>
    </source>
</evidence>
<keyword evidence="1" id="KW-0812">Transmembrane</keyword>